<comment type="caution">
    <text evidence="1">The sequence shown here is derived from an EMBL/GenBank/DDBJ whole genome shotgun (WGS) entry which is preliminary data.</text>
</comment>
<name>A0AAE0BJQ9_9CHLO</name>
<keyword evidence="2" id="KW-1185">Reference proteome</keyword>
<reference evidence="1 2" key="1">
    <citation type="journal article" date="2015" name="Genome Biol. Evol.">
        <title>Comparative Genomics of a Bacterivorous Green Alga Reveals Evolutionary Causalities and Consequences of Phago-Mixotrophic Mode of Nutrition.</title>
        <authorList>
            <person name="Burns J.A."/>
            <person name="Paasch A."/>
            <person name="Narechania A."/>
            <person name="Kim E."/>
        </authorList>
    </citation>
    <scope>NUCLEOTIDE SEQUENCE [LARGE SCALE GENOMIC DNA]</scope>
    <source>
        <strain evidence="1 2">PLY_AMNH</strain>
    </source>
</reference>
<dbReference type="AlphaFoldDB" id="A0AAE0BJQ9"/>
<protein>
    <submittedName>
        <fullName evidence="1">Uncharacterized protein</fullName>
    </submittedName>
</protein>
<evidence type="ECO:0000313" key="1">
    <source>
        <dbReference type="EMBL" id="KAK3237883.1"/>
    </source>
</evidence>
<dbReference type="EMBL" id="LGRX02034412">
    <property type="protein sequence ID" value="KAK3237883.1"/>
    <property type="molecule type" value="Genomic_DNA"/>
</dbReference>
<accession>A0AAE0BJQ9</accession>
<sequence length="268" mass="30553">MFKEAQRLTAMPSSTLTGRFGFRVRVQKTCPDPVKKTPTINAYGLNHVSFDEHGKRFHDTDRAEAHCWGILARAFRAASKPPGRRKRIALVGGTLKLVRKHENIIRRRLTMSKNNCPFLSSSHYAWHPMEKQMVMKKAMELHYNRPDTARYFQRDPLFADTVLATLLCAHIQYWVKLATPRVSLSVLSGAQVLLVRNVGIGTTYGFDFEDLFQIRISGPPGAIFQRLCGVDAPFDTLEVLAAYIRRHKETGTIYEYRIINSMAANTLR</sequence>
<proteinExistence type="predicted"/>
<dbReference type="Proteomes" id="UP001190700">
    <property type="component" value="Unassembled WGS sequence"/>
</dbReference>
<evidence type="ECO:0000313" key="2">
    <source>
        <dbReference type="Proteomes" id="UP001190700"/>
    </source>
</evidence>
<organism evidence="1 2">
    <name type="scientific">Cymbomonas tetramitiformis</name>
    <dbReference type="NCBI Taxonomy" id="36881"/>
    <lineage>
        <taxon>Eukaryota</taxon>
        <taxon>Viridiplantae</taxon>
        <taxon>Chlorophyta</taxon>
        <taxon>Pyramimonadophyceae</taxon>
        <taxon>Pyramimonadales</taxon>
        <taxon>Pyramimonadaceae</taxon>
        <taxon>Cymbomonas</taxon>
    </lineage>
</organism>
<gene>
    <name evidence="1" type="ORF">CYMTET_52073</name>
</gene>